<dbReference type="Pfam" id="PF07690">
    <property type="entry name" value="MFS_1"/>
    <property type="match status" value="1"/>
</dbReference>
<comment type="similarity">
    <text evidence="2">Belongs to the major facilitator superfamily. Vesicular transporter family.</text>
</comment>
<evidence type="ECO:0000313" key="10">
    <source>
        <dbReference type="Proteomes" id="UP000268162"/>
    </source>
</evidence>
<dbReference type="PRINTS" id="PR01035">
    <property type="entry name" value="TCRTETA"/>
</dbReference>
<keyword evidence="5 7" id="KW-1133">Transmembrane helix</keyword>
<dbReference type="CDD" id="cd17325">
    <property type="entry name" value="MFS_MdtG_SLC18_like"/>
    <property type="match status" value="1"/>
</dbReference>
<evidence type="ECO:0000313" key="9">
    <source>
        <dbReference type="EMBL" id="RKP38658.1"/>
    </source>
</evidence>
<keyword evidence="6 7" id="KW-0472">Membrane</keyword>
<dbReference type="GO" id="GO:0016020">
    <property type="term" value="C:membrane"/>
    <property type="evidence" value="ECO:0007669"/>
    <property type="project" value="UniProtKB-SubCell"/>
</dbReference>
<keyword evidence="3" id="KW-0813">Transport</keyword>
<feature type="transmembrane region" description="Helical" evidence="7">
    <location>
        <begin position="148"/>
        <end position="168"/>
    </location>
</feature>
<dbReference type="PANTHER" id="PTHR23506">
    <property type="entry name" value="GH10249P"/>
    <property type="match status" value="1"/>
</dbReference>
<dbReference type="Proteomes" id="UP000268162">
    <property type="component" value="Unassembled WGS sequence"/>
</dbReference>
<feature type="non-terminal residue" evidence="9">
    <location>
        <position position="389"/>
    </location>
</feature>
<feature type="transmembrane region" description="Helical" evidence="7">
    <location>
        <begin position="85"/>
        <end position="107"/>
    </location>
</feature>
<evidence type="ECO:0000259" key="8">
    <source>
        <dbReference type="PROSITE" id="PS50850"/>
    </source>
</evidence>
<comment type="subcellular location">
    <subcellularLocation>
        <location evidence="1">Membrane</location>
        <topology evidence="1">Multi-pass membrane protein</topology>
    </subcellularLocation>
</comment>
<dbReference type="EMBL" id="ML002342">
    <property type="protein sequence ID" value="RKP38658.1"/>
    <property type="molecule type" value="Genomic_DNA"/>
</dbReference>
<dbReference type="InterPro" id="IPR036259">
    <property type="entry name" value="MFS_trans_sf"/>
</dbReference>
<dbReference type="GO" id="GO:0022857">
    <property type="term" value="F:transmembrane transporter activity"/>
    <property type="evidence" value="ECO:0007669"/>
    <property type="project" value="InterPro"/>
</dbReference>
<dbReference type="SUPFAM" id="SSF103473">
    <property type="entry name" value="MFS general substrate transporter"/>
    <property type="match status" value="1"/>
</dbReference>
<feature type="non-terminal residue" evidence="9">
    <location>
        <position position="1"/>
    </location>
</feature>
<accession>A0A4P9ZZ36</accession>
<feature type="transmembrane region" description="Helical" evidence="7">
    <location>
        <begin position="280"/>
        <end position="297"/>
    </location>
</feature>
<evidence type="ECO:0000256" key="6">
    <source>
        <dbReference type="ARBA" id="ARBA00023136"/>
    </source>
</evidence>
<gene>
    <name evidence="9" type="ORF">BJ085DRAFT_9298</name>
</gene>
<feature type="transmembrane region" description="Helical" evidence="7">
    <location>
        <begin position="29"/>
        <end position="48"/>
    </location>
</feature>
<name>A0A4P9ZZ36_9FUNG</name>
<proteinExistence type="inferred from homology"/>
<protein>
    <submittedName>
        <fullName evidence="9">Major facilitator superfamily domain-containing protein</fullName>
    </submittedName>
</protein>
<evidence type="ECO:0000256" key="2">
    <source>
        <dbReference type="ARBA" id="ARBA00006829"/>
    </source>
</evidence>
<keyword evidence="10" id="KW-1185">Reference proteome</keyword>
<organism evidence="9 10">
    <name type="scientific">Dimargaris cristalligena</name>
    <dbReference type="NCBI Taxonomy" id="215637"/>
    <lineage>
        <taxon>Eukaryota</taxon>
        <taxon>Fungi</taxon>
        <taxon>Fungi incertae sedis</taxon>
        <taxon>Zoopagomycota</taxon>
        <taxon>Kickxellomycotina</taxon>
        <taxon>Dimargaritomycetes</taxon>
        <taxon>Dimargaritales</taxon>
        <taxon>Dimargaritaceae</taxon>
        <taxon>Dimargaris</taxon>
    </lineage>
</organism>
<dbReference type="InterPro" id="IPR050930">
    <property type="entry name" value="MFS_Vesicular_Transporter"/>
</dbReference>
<feature type="transmembrane region" description="Helical" evidence="7">
    <location>
        <begin position="342"/>
        <end position="364"/>
    </location>
</feature>
<evidence type="ECO:0000256" key="4">
    <source>
        <dbReference type="ARBA" id="ARBA00022692"/>
    </source>
</evidence>
<evidence type="ECO:0000256" key="5">
    <source>
        <dbReference type="ARBA" id="ARBA00022989"/>
    </source>
</evidence>
<evidence type="ECO:0000256" key="3">
    <source>
        <dbReference type="ARBA" id="ARBA00022448"/>
    </source>
</evidence>
<dbReference type="Gene3D" id="1.20.1250.20">
    <property type="entry name" value="MFS general substrate transporter like domains"/>
    <property type="match status" value="2"/>
</dbReference>
<dbReference type="AlphaFoldDB" id="A0A4P9ZZ36"/>
<dbReference type="PANTHER" id="PTHR23506:SF23">
    <property type="entry name" value="GH10249P"/>
    <property type="match status" value="1"/>
</dbReference>
<dbReference type="InterPro" id="IPR001958">
    <property type="entry name" value="Tet-R_TetA/multi-R_MdtG-like"/>
</dbReference>
<feature type="transmembrane region" description="Helical" evidence="7">
    <location>
        <begin position="60"/>
        <end position="79"/>
    </location>
</feature>
<evidence type="ECO:0000256" key="7">
    <source>
        <dbReference type="SAM" id="Phobius"/>
    </source>
</evidence>
<keyword evidence="4 7" id="KW-0812">Transmembrane</keyword>
<dbReference type="STRING" id="215637.A0A4P9ZZ36"/>
<feature type="transmembrane region" description="Helical" evidence="7">
    <location>
        <begin position="370"/>
        <end position="388"/>
    </location>
</feature>
<evidence type="ECO:0000256" key="1">
    <source>
        <dbReference type="ARBA" id="ARBA00004141"/>
    </source>
</evidence>
<sequence>IYRDMLLYGIVVPVLPDILPEMVDNVSQANGFLFGIYALGLMFGGFVFGGLSDRYQVRQVPMCILLLVLGVATLLFGIAKEYYQLLIARLIQGLAGGGTWAIGFGMILDMNSPSKSIAILGSVMACSSMGTLLGPTLGGFLYEGGGRMAPFVFGGCLAFLDLILRLFIGETAGWKERQAEIEAEEEAARQAAKMAVNVQRKPTTVREMMTSWQLVMCFLTTMAASLSTTSLETVLPLHLKDRLGLSAGPIGLLFMAAVIPNAIVSPVMGWLMSRFHWDRHLVMSCSILYLAAMLPLTSLPTQVWTQVIVLLFTGFGLASVLFSPTPHMIHYMSENSNDCYALLSAINNVFYAGGMLVGPILSGALYERMSFLNCMLILIAFLITLSIII</sequence>
<reference evidence="10" key="1">
    <citation type="journal article" date="2018" name="Nat. Microbiol.">
        <title>Leveraging single-cell genomics to expand the fungal tree of life.</title>
        <authorList>
            <person name="Ahrendt S.R."/>
            <person name="Quandt C.A."/>
            <person name="Ciobanu D."/>
            <person name="Clum A."/>
            <person name="Salamov A."/>
            <person name="Andreopoulos B."/>
            <person name="Cheng J.F."/>
            <person name="Woyke T."/>
            <person name="Pelin A."/>
            <person name="Henrissat B."/>
            <person name="Reynolds N.K."/>
            <person name="Benny G.L."/>
            <person name="Smith M.E."/>
            <person name="James T.Y."/>
            <person name="Grigoriev I.V."/>
        </authorList>
    </citation>
    <scope>NUCLEOTIDE SEQUENCE [LARGE SCALE GENOMIC DNA]</scope>
    <source>
        <strain evidence="10">RSA 468</strain>
    </source>
</reference>
<feature type="transmembrane region" description="Helical" evidence="7">
    <location>
        <begin position="209"/>
        <end position="227"/>
    </location>
</feature>
<dbReference type="InterPro" id="IPR020846">
    <property type="entry name" value="MFS_dom"/>
</dbReference>
<feature type="transmembrane region" description="Helical" evidence="7">
    <location>
        <begin position="247"/>
        <end position="268"/>
    </location>
</feature>
<dbReference type="InterPro" id="IPR011701">
    <property type="entry name" value="MFS"/>
</dbReference>
<feature type="domain" description="Major facilitator superfamily (MFS) profile" evidence="8">
    <location>
        <begin position="1"/>
        <end position="389"/>
    </location>
</feature>
<dbReference type="PROSITE" id="PS50850">
    <property type="entry name" value="MFS"/>
    <property type="match status" value="1"/>
</dbReference>
<feature type="transmembrane region" description="Helical" evidence="7">
    <location>
        <begin position="303"/>
        <end position="322"/>
    </location>
</feature>